<evidence type="ECO:0000313" key="2">
    <source>
        <dbReference type="EMBL" id="MDM1718070.1"/>
    </source>
</evidence>
<dbReference type="AlphaFoldDB" id="A0AB35LZ16"/>
<evidence type="ECO:0000313" key="3">
    <source>
        <dbReference type="Proteomes" id="UP001174419"/>
    </source>
</evidence>
<accession>A0AB35LZ16</accession>
<dbReference type="Proteomes" id="UP001174419">
    <property type="component" value="Unassembled WGS sequence"/>
</dbReference>
<evidence type="ECO:0000256" key="1">
    <source>
        <dbReference type="SAM" id="MobiDB-lite"/>
    </source>
</evidence>
<protein>
    <submittedName>
        <fullName evidence="2">Uncharacterized protein</fullName>
    </submittedName>
</protein>
<feature type="compositionally biased region" description="Basic and acidic residues" evidence="1">
    <location>
        <begin position="73"/>
        <end position="88"/>
    </location>
</feature>
<comment type="caution">
    <text evidence="2">The sequence shown here is derived from an EMBL/GenBank/DDBJ whole genome shotgun (WGS) entry which is preliminary data.</text>
</comment>
<dbReference type="RefSeq" id="WP_286380798.1">
    <property type="nucleotide sequence ID" value="NZ_JACANG010000003.1"/>
</dbReference>
<reference evidence="2" key="2">
    <citation type="journal article" date="2022" name="Sci. Total Environ.">
        <title>Prevalence, transmission, and molecular epidemiology of tet(X)-positive bacteria among humans, animals, and environmental niches in China: An epidemiological, and genomic-based study.</title>
        <authorList>
            <person name="Dong N."/>
            <person name="Zeng Y."/>
            <person name="Cai C."/>
            <person name="Sun C."/>
            <person name="Lu J."/>
            <person name="Liu C."/>
            <person name="Zhou H."/>
            <person name="Sun Q."/>
            <person name="Shu L."/>
            <person name="Wang H."/>
            <person name="Wang Y."/>
            <person name="Wang S."/>
            <person name="Wu C."/>
            <person name="Chan E.W."/>
            <person name="Chen G."/>
            <person name="Shen Z."/>
            <person name="Chen S."/>
            <person name="Zhang R."/>
        </authorList>
    </citation>
    <scope>NUCLEOTIDE SEQUENCE</scope>
    <source>
        <strain evidence="2">DF49-4</strain>
    </source>
</reference>
<proteinExistence type="predicted"/>
<organism evidence="2 3">
    <name type="scientific">Acinetobacter towneri</name>
    <dbReference type="NCBI Taxonomy" id="202956"/>
    <lineage>
        <taxon>Bacteria</taxon>
        <taxon>Pseudomonadati</taxon>
        <taxon>Pseudomonadota</taxon>
        <taxon>Gammaproteobacteria</taxon>
        <taxon>Moraxellales</taxon>
        <taxon>Moraxellaceae</taxon>
        <taxon>Acinetobacter</taxon>
    </lineage>
</organism>
<gene>
    <name evidence="2" type="ORF">HX110_02685</name>
</gene>
<reference evidence="2" key="1">
    <citation type="submission" date="2020-06" db="EMBL/GenBank/DDBJ databases">
        <authorList>
            <person name="Dong N."/>
        </authorList>
    </citation>
    <scope>NUCLEOTIDE SEQUENCE</scope>
    <source>
        <strain evidence="2">DF49-4</strain>
    </source>
</reference>
<sequence>MTNTPVVMDHAIFSKKIESKALEMQVRKWLQAQGKREPEQVPFGYSELASKRHEYGRTAQTTMREIMFNAVSESKETKQKPRVIDKPAEPTYSPDLSENRILFNRHAREQAWENGKKEFIGRCKKHGEQAFVIRKQGKDHLCCVCKKAFTKAQNDKIAKLKKGISV</sequence>
<feature type="region of interest" description="Disordered" evidence="1">
    <location>
        <begin position="71"/>
        <end position="92"/>
    </location>
</feature>
<name>A0AB35LZ16_9GAMM</name>
<dbReference type="EMBL" id="JACANG010000003">
    <property type="protein sequence ID" value="MDM1718070.1"/>
    <property type="molecule type" value="Genomic_DNA"/>
</dbReference>